<dbReference type="InterPro" id="IPR004045">
    <property type="entry name" value="Glutathione_S-Trfase_N"/>
</dbReference>
<evidence type="ECO:0000256" key="2">
    <source>
        <dbReference type="SAM" id="MobiDB-lite"/>
    </source>
</evidence>
<feature type="region of interest" description="Disordered" evidence="2">
    <location>
        <begin position="86"/>
        <end position="107"/>
    </location>
</feature>
<proteinExistence type="inferred from homology"/>
<reference evidence="4" key="1">
    <citation type="journal article" date="2023" name="Mol. Phylogenet. Evol.">
        <title>Genome-scale phylogeny and comparative genomics of the fungal order Sordariales.</title>
        <authorList>
            <person name="Hensen N."/>
            <person name="Bonometti L."/>
            <person name="Westerberg I."/>
            <person name="Brannstrom I.O."/>
            <person name="Guillou S."/>
            <person name="Cros-Aarteil S."/>
            <person name="Calhoun S."/>
            <person name="Haridas S."/>
            <person name="Kuo A."/>
            <person name="Mondo S."/>
            <person name="Pangilinan J."/>
            <person name="Riley R."/>
            <person name="LaButti K."/>
            <person name="Andreopoulos B."/>
            <person name="Lipzen A."/>
            <person name="Chen C."/>
            <person name="Yan M."/>
            <person name="Daum C."/>
            <person name="Ng V."/>
            <person name="Clum A."/>
            <person name="Steindorff A."/>
            <person name="Ohm R.A."/>
            <person name="Martin F."/>
            <person name="Silar P."/>
            <person name="Natvig D.O."/>
            <person name="Lalanne C."/>
            <person name="Gautier V."/>
            <person name="Ament-Velasquez S.L."/>
            <person name="Kruys A."/>
            <person name="Hutchinson M.I."/>
            <person name="Powell A.J."/>
            <person name="Barry K."/>
            <person name="Miller A.N."/>
            <person name="Grigoriev I.V."/>
            <person name="Debuchy R."/>
            <person name="Gladieux P."/>
            <person name="Hiltunen Thoren M."/>
            <person name="Johannesson H."/>
        </authorList>
    </citation>
    <scope>NUCLEOTIDE SEQUENCE</scope>
    <source>
        <strain evidence="4">CBS 123565</strain>
    </source>
</reference>
<dbReference type="SFLD" id="SFLDG00358">
    <property type="entry name" value="Main_(cytGST)"/>
    <property type="match status" value="1"/>
</dbReference>
<protein>
    <recommendedName>
        <fullName evidence="3">GST N-terminal domain-containing protein</fullName>
    </recommendedName>
</protein>
<accession>A0AAN6UFC8</accession>
<dbReference type="InterPro" id="IPR050983">
    <property type="entry name" value="GST_Omega/HSP26"/>
</dbReference>
<dbReference type="PANTHER" id="PTHR43968:SF6">
    <property type="entry name" value="GLUTATHIONE S-TRANSFERASE OMEGA"/>
    <property type="match status" value="1"/>
</dbReference>
<dbReference type="Gene3D" id="3.40.30.10">
    <property type="entry name" value="Glutaredoxin"/>
    <property type="match status" value="1"/>
</dbReference>
<dbReference type="Proteomes" id="UP001304895">
    <property type="component" value="Unassembled WGS sequence"/>
</dbReference>
<dbReference type="PANTHER" id="PTHR43968">
    <property type="match status" value="1"/>
</dbReference>
<sequence length="338" mass="38069">MSPPATAAHDSAGLEPPRGGQLPARLVENPPHLEQWRQKLFDLEHVLILTPEELETYFPWVDNVYSHRSTQRYKRKTLVTRYHDCRMKGRPAGTPKSRDPARKTRQRTVRKRDLCDVKIKVTEYQAGAAAEFRDGDGGLALEAGALEALARIRDGPFWVIQRNNPAGPDGLPVKHRHTLQDSDAIKKSSAHRWLMAKQHDARRNQRPSRWRPSGDAGATARKHADAAGMTFLAASFCPFSQRVWIALEAKGLAYQYREIHPLRKPKPQLLLDANPRGLVPAISVGDWACAESPVILEYLEDLDCSVVLHPTQPRLKANCRMWIDFVSSASSPFFSFHG</sequence>
<keyword evidence="5" id="KW-1185">Reference proteome</keyword>
<evidence type="ECO:0000259" key="3">
    <source>
        <dbReference type="PROSITE" id="PS50404"/>
    </source>
</evidence>
<dbReference type="SFLD" id="SFLDS00019">
    <property type="entry name" value="Glutathione_Transferase_(cytos"/>
    <property type="match status" value="1"/>
</dbReference>
<name>A0AAN6UFC8_9PEZI</name>
<dbReference type="Gene3D" id="1.20.1050.10">
    <property type="match status" value="1"/>
</dbReference>
<organism evidence="4 5">
    <name type="scientific">Trichocladium antarcticum</name>
    <dbReference type="NCBI Taxonomy" id="1450529"/>
    <lineage>
        <taxon>Eukaryota</taxon>
        <taxon>Fungi</taxon>
        <taxon>Dikarya</taxon>
        <taxon>Ascomycota</taxon>
        <taxon>Pezizomycotina</taxon>
        <taxon>Sordariomycetes</taxon>
        <taxon>Sordariomycetidae</taxon>
        <taxon>Sordariales</taxon>
        <taxon>Chaetomiaceae</taxon>
        <taxon>Trichocladium</taxon>
    </lineage>
</organism>
<dbReference type="CDD" id="cd00570">
    <property type="entry name" value="GST_N_family"/>
    <property type="match status" value="1"/>
</dbReference>
<dbReference type="EMBL" id="MU853421">
    <property type="protein sequence ID" value="KAK4131953.1"/>
    <property type="molecule type" value="Genomic_DNA"/>
</dbReference>
<evidence type="ECO:0000313" key="5">
    <source>
        <dbReference type="Proteomes" id="UP001304895"/>
    </source>
</evidence>
<dbReference type="SUPFAM" id="SSF52833">
    <property type="entry name" value="Thioredoxin-like"/>
    <property type="match status" value="1"/>
</dbReference>
<comment type="similarity">
    <text evidence="1">Belongs to the GST superfamily.</text>
</comment>
<dbReference type="GO" id="GO:0005737">
    <property type="term" value="C:cytoplasm"/>
    <property type="evidence" value="ECO:0007669"/>
    <property type="project" value="TreeGrafter"/>
</dbReference>
<evidence type="ECO:0000313" key="4">
    <source>
        <dbReference type="EMBL" id="KAK4131953.1"/>
    </source>
</evidence>
<feature type="region of interest" description="Disordered" evidence="2">
    <location>
        <begin position="1"/>
        <end position="25"/>
    </location>
</feature>
<reference evidence="4" key="2">
    <citation type="submission" date="2023-05" db="EMBL/GenBank/DDBJ databases">
        <authorList>
            <consortium name="Lawrence Berkeley National Laboratory"/>
            <person name="Steindorff A."/>
            <person name="Hensen N."/>
            <person name="Bonometti L."/>
            <person name="Westerberg I."/>
            <person name="Brannstrom I.O."/>
            <person name="Guillou S."/>
            <person name="Cros-Aarteil S."/>
            <person name="Calhoun S."/>
            <person name="Haridas S."/>
            <person name="Kuo A."/>
            <person name="Mondo S."/>
            <person name="Pangilinan J."/>
            <person name="Riley R."/>
            <person name="Labutti K."/>
            <person name="Andreopoulos B."/>
            <person name="Lipzen A."/>
            <person name="Chen C."/>
            <person name="Yanf M."/>
            <person name="Daum C."/>
            <person name="Ng V."/>
            <person name="Clum A."/>
            <person name="Ohm R."/>
            <person name="Martin F."/>
            <person name="Silar P."/>
            <person name="Natvig D."/>
            <person name="Lalanne C."/>
            <person name="Gautier V."/>
            <person name="Ament-Velasquez S.L."/>
            <person name="Kruys A."/>
            <person name="Hutchinson M.I."/>
            <person name="Powell A.J."/>
            <person name="Barry K."/>
            <person name="Miller A.N."/>
            <person name="Grigoriev I.V."/>
            <person name="Debuchy R."/>
            <person name="Gladieux P."/>
            <person name="Thoren M.H."/>
            <person name="Johannesson H."/>
        </authorList>
    </citation>
    <scope>NUCLEOTIDE SEQUENCE</scope>
    <source>
        <strain evidence="4">CBS 123565</strain>
    </source>
</reference>
<gene>
    <name evidence="4" type="ORF">BT67DRAFT_387024</name>
</gene>
<dbReference type="AlphaFoldDB" id="A0AAN6UFC8"/>
<dbReference type="PROSITE" id="PS50404">
    <property type="entry name" value="GST_NTER"/>
    <property type="match status" value="1"/>
</dbReference>
<dbReference type="InterPro" id="IPR040079">
    <property type="entry name" value="Glutathione_S-Trfase"/>
</dbReference>
<comment type="caution">
    <text evidence="4">The sequence shown here is derived from an EMBL/GenBank/DDBJ whole genome shotgun (WGS) entry which is preliminary data.</text>
</comment>
<dbReference type="Pfam" id="PF13409">
    <property type="entry name" value="GST_N_2"/>
    <property type="match status" value="1"/>
</dbReference>
<evidence type="ECO:0000256" key="1">
    <source>
        <dbReference type="ARBA" id="ARBA00007409"/>
    </source>
</evidence>
<dbReference type="InterPro" id="IPR036249">
    <property type="entry name" value="Thioredoxin-like_sf"/>
</dbReference>
<feature type="domain" description="GST N-terminal" evidence="3">
    <location>
        <begin position="227"/>
        <end position="307"/>
    </location>
</feature>
<feature type="region of interest" description="Disordered" evidence="2">
    <location>
        <begin position="194"/>
        <end position="219"/>
    </location>
</feature>